<dbReference type="Gene3D" id="3.30.1020.10">
    <property type="entry name" value="Antioxidant, Horf6, Chain A, domain2"/>
    <property type="match status" value="1"/>
</dbReference>
<reference evidence="10 11" key="1">
    <citation type="journal article" date="2012" name="J. Bacteriol.">
        <title>Complete genome sequence of strain 1860, a crenarchaeon of the genus pyrobaculum able to grow with various electron acceptors.</title>
        <authorList>
            <person name="Mardanov A.V."/>
            <person name="Gumerov V.M."/>
            <person name="Slobodkina G.B."/>
            <person name="Beletsky A.V."/>
            <person name="Bonch-Osmolovskaya E.A."/>
            <person name="Ravin N.V."/>
            <person name="Skryabin K.G."/>
        </authorList>
    </citation>
    <scope>NUCLEOTIDE SEQUENCE [LARGE SCALE GENOMIC DNA]</scope>
    <source>
        <strain evidence="10 11">1860</strain>
    </source>
</reference>
<feature type="active site" description="Cysteine sulfenic acid (-SOH) intermediate; for peroxidase activity" evidence="8">
    <location>
        <position position="55"/>
    </location>
</feature>
<comment type="subcellular location">
    <subcellularLocation>
        <location evidence="7">Cytoplasm</location>
    </subcellularLocation>
</comment>
<evidence type="ECO:0000256" key="2">
    <source>
        <dbReference type="ARBA" id="ARBA00022490"/>
    </source>
</evidence>
<gene>
    <name evidence="10" type="ORF">P186_0357</name>
</gene>
<dbReference type="SMR" id="G7VGA1"/>
<dbReference type="PANTHER" id="PTHR10681:SF128">
    <property type="entry name" value="THIOREDOXIN-DEPENDENT PEROXIDE REDUCTASE, MITOCHONDRIAL"/>
    <property type="match status" value="1"/>
</dbReference>
<dbReference type="STRING" id="1104324.P186_0357"/>
<dbReference type="InterPro" id="IPR024706">
    <property type="entry name" value="Peroxiredoxin_AhpC-typ"/>
</dbReference>
<keyword evidence="2 7" id="KW-0963">Cytoplasm</keyword>
<feature type="disulfide bond" description="Interchain (with Cys-213); in linked form" evidence="7">
    <location>
        <position position="55"/>
    </location>
</feature>
<dbReference type="HAMAP" id="MF_00401">
    <property type="entry name" value="Peroxiredoxin"/>
    <property type="match status" value="1"/>
</dbReference>
<evidence type="ECO:0000256" key="5">
    <source>
        <dbReference type="ARBA" id="ARBA00023002"/>
    </source>
</evidence>
<dbReference type="GO" id="GO:0033554">
    <property type="term" value="P:cellular response to stress"/>
    <property type="evidence" value="ECO:0007669"/>
    <property type="project" value="TreeGrafter"/>
</dbReference>
<evidence type="ECO:0000313" key="10">
    <source>
        <dbReference type="EMBL" id="AET31812.1"/>
    </source>
</evidence>
<dbReference type="GO" id="GO:0008379">
    <property type="term" value="F:thioredoxin peroxidase activity"/>
    <property type="evidence" value="ECO:0007669"/>
    <property type="project" value="TreeGrafter"/>
</dbReference>
<dbReference type="InterPro" id="IPR050217">
    <property type="entry name" value="Peroxiredoxin"/>
</dbReference>
<organism evidence="10 11">
    <name type="scientific">Pyrobaculum ferrireducens</name>
    <dbReference type="NCBI Taxonomy" id="1104324"/>
    <lineage>
        <taxon>Archaea</taxon>
        <taxon>Thermoproteota</taxon>
        <taxon>Thermoprotei</taxon>
        <taxon>Thermoproteales</taxon>
        <taxon>Thermoproteaceae</taxon>
        <taxon>Pyrobaculum</taxon>
    </lineage>
</organism>
<evidence type="ECO:0000256" key="6">
    <source>
        <dbReference type="ARBA" id="ARBA00023284"/>
    </source>
</evidence>
<evidence type="ECO:0000256" key="8">
    <source>
        <dbReference type="PIRSR" id="PIRSR000239-1"/>
    </source>
</evidence>
<dbReference type="PIRSF" id="PIRSF000239">
    <property type="entry name" value="AHPC"/>
    <property type="match status" value="1"/>
</dbReference>
<dbReference type="KEGG" id="pyr:P186_0357"/>
<evidence type="ECO:0000259" key="9">
    <source>
        <dbReference type="PROSITE" id="PS51352"/>
    </source>
</evidence>
<dbReference type="HOGENOM" id="CLU_042529_4_4_2"/>
<keyword evidence="6 7" id="KW-0676">Redox-active center</keyword>
<keyword evidence="3 7" id="KW-0575">Peroxidase</keyword>
<feature type="domain" description="Thioredoxin" evidence="9">
    <location>
        <begin position="13"/>
        <end position="167"/>
    </location>
</feature>
<comment type="function">
    <text evidence="7">Thiol-specific peroxidase that catalyzes the reduction of hydrogen peroxide and organic hydroperoxides to water and alcohols, respectively. Plays a role in cell protection against oxidative stress by detoxifying peroxides.</text>
</comment>
<dbReference type="NCBIfam" id="NF009668">
    <property type="entry name" value="PRK13189.1"/>
    <property type="match status" value="1"/>
</dbReference>
<dbReference type="PROSITE" id="PS51352">
    <property type="entry name" value="THIOREDOXIN_2"/>
    <property type="match status" value="1"/>
</dbReference>
<name>G7VGA1_9CREN</name>
<dbReference type="InterPro" id="IPR000866">
    <property type="entry name" value="AhpC/TSA"/>
</dbReference>
<dbReference type="InterPro" id="IPR019479">
    <property type="entry name" value="Peroxiredoxin_C"/>
</dbReference>
<evidence type="ECO:0000256" key="4">
    <source>
        <dbReference type="ARBA" id="ARBA00022862"/>
    </source>
</evidence>
<feature type="disulfide bond" description="Alternate" evidence="7">
    <location>
        <begin position="207"/>
        <end position="213"/>
    </location>
</feature>
<comment type="catalytic activity">
    <reaction evidence="7">
        <text>a hydroperoxide + [thioredoxin]-dithiol = an alcohol + [thioredoxin]-disulfide + H2O</text>
        <dbReference type="Rhea" id="RHEA:62620"/>
        <dbReference type="Rhea" id="RHEA-COMP:10698"/>
        <dbReference type="Rhea" id="RHEA-COMP:10700"/>
        <dbReference type="ChEBI" id="CHEBI:15377"/>
        <dbReference type="ChEBI" id="CHEBI:29950"/>
        <dbReference type="ChEBI" id="CHEBI:30879"/>
        <dbReference type="ChEBI" id="CHEBI:35924"/>
        <dbReference type="ChEBI" id="CHEBI:50058"/>
        <dbReference type="EC" id="1.11.1.24"/>
    </reaction>
</comment>
<feature type="active site" description="Cysteine sulfenic acid (-SOH) intermediate" evidence="7">
    <location>
        <position position="55"/>
    </location>
</feature>
<dbReference type="BioCyc" id="PSP1104324:GJSN-347-MONOMER"/>
<keyword evidence="11" id="KW-1185">Reference proteome</keyword>
<comment type="similarity">
    <text evidence="7">Belongs to the peroxiredoxin family. Prx6 subfamily.</text>
</comment>
<comment type="miscellaneous">
    <text evidence="7">The active site is a conserved redox-active cysteine residue, the peroxidatic cysteine (C(P)), which makes the nucleophilic attack on the peroxide substrate. The peroxide oxidizes the C(P)-SH to cysteine sulfenic acid (C(P)-SOH), which then reacts with another cysteine residue, the resolving cysteine (C(R)), to form a disulfide bridge. The disulfide is subsequently reduced by an appropriate electron donor to complete the catalytic cycle. Although the primary sequence of this enzyme is similar to those of the 1-Cys Prx6 enzymes, its catalytic properties resemble those of the typical 2-Cys Prxs and C(R) is provided by the other dimeric subunit to form an intersubunit disulfide. The disulfide is subsequently reduced by thioredoxin.</text>
</comment>
<dbReference type="AlphaFoldDB" id="G7VGA1"/>
<dbReference type="PANTHER" id="PTHR10681">
    <property type="entry name" value="THIOREDOXIN PEROXIDASE"/>
    <property type="match status" value="1"/>
</dbReference>
<comment type="subunit">
    <text evidence="7">Homodecamer. Pentamer of dimers that assemble into a ring structure.</text>
</comment>
<dbReference type="InterPro" id="IPR013766">
    <property type="entry name" value="Thioredoxin_domain"/>
</dbReference>
<proteinExistence type="inferred from homology"/>
<dbReference type="GO" id="GO:0006979">
    <property type="term" value="P:response to oxidative stress"/>
    <property type="evidence" value="ECO:0007669"/>
    <property type="project" value="TreeGrafter"/>
</dbReference>
<dbReference type="Proteomes" id="UP000005867">
    <property type="component" value="Chromosome"/>
</dbReference>
<dbReference type="GO" id="GO:0045454">
    <property type="term" value="P:cell redox homeostasis"/>
    <property type="evidence" value="ECO:0007669"/>
    <property type="project" value="TreeGrafter"/>
</dbReference>
<evidence type="ECO:0000256" key="1">
    <source>
        <dbReference type="ARBA" id="ARBA00009796"/>
    </source>
</evidence>
<sequence>MFSSRDMTEIKGPYLGMKIPEDLCFNTDHGQKCFRDYKGKWLLLFSHPADFTPVCTTEFVAFSRKYEEFKKRGVELLGLSVDTTYSHIEWKKQIEQAFGVKVPFPIIADVDMKVASIFNAVPPGQNLTVRTVALIDPDLKLAWFAAYPYTNGRNIDEILRVIDAIQFSYKYGYATPADWKPGDPVIVPPPATAEAAEKRLKEPDIDCKYWWFCTKKYELVVKA</sequence>
<evidence type="ECO:0000256" key="7">
    <source>
        <dbReference type="HAMAP-Rule" id="MF_00401"/>
    </source>
</evidence>
<dbReference type="SUPFAM" id="SSF52833">
    <property type="entry name" value="Thioredoxin-like"/>
    <property type="match status" value="1"/>
</dbReference>
<dbReference type="InterPro" id="IPR022915">
    <property type="entry name" value="Peroxiredoxin_TDXH"/>
</dbReference>
<dbReference type="InterPro" id="IPR036249">
    <property type="entry name" value="Thioredoxin-like_sf"/>
</dbReference>
<dbReference type="GO" id="GO:0042744">
    <property type="term" value="P:hydrogen peroxide catabolic process"/>
    <property type="evidence" value="ECO:0007669"/>
    <property type="project" value="TreeGrafter"/>
</dbReference>
<protein>
    <recommendedName>
        <fullName evidence="7">Peroxiredoxin</fullName>
        <ecNumber evidence="7">1.11.1.24</ecNumber>
    </recommendedName>
    <alternativeName>
        <fullName evidence="7">Thioredoxin peroxidase</fullName>
    </alternativeName>
    <alternativeName>
        <fullName evidence="7">Thioredoxin-dependent peroxiredoxin</fullName>
    </alternativeName>
</protein>
<evidence type="ECO:0000313" key="11">
    <source>
        <dbReference type="Proteomes" id="UP000005867"/>
    </source>
</evidence>
<feature type="disulfide bond" description="Interchain (with Cys-55); in linked form" evidence="7">
    <location>
        <position position="213"/>
    </location>
</feature>
<dbReference type="Pfam" id="PF00578">
    <property type="entry name" value="AhpC-TSA"/>
    <property type="match status" value="1"/>
</dbReference>
<feature type="binding site" evidence="7">
    <location>
        <position position="130"/>
    </location>
    <ligand>
        <name>substrate</name>
    </ligand>
</feature>
<comment type="similarity">
    <text evidence="1">Belongs to the peroxiredoxin family. AhpC/Prx1 subfamily.</text>
</comment>
<accession>G7VGA1</accession>
<keyword evidence="7" id="KW-1015">Disulfide bond</keyword>
<dbReference type="Pfam" id="PF10417">
    <property type="entry name" value="1-cysPrx_C"/>
    <property type="match status" value="1"/>
</dbReference>
<dbReference type="EC" id="1.11.1.24" evidence="7"/>
<dbReference type="GO" id="GO:0005829">
    <property type="term" value="C:cytosol"/>
    <property type="evidence" value="ECO:0007669"/>
    <property type="project" value="TreeGrafter"/>
</dbReference>
<dbReference type="EMBL" id="CP003098">
    <property type="protein sequence ID" value="AET31812.1"/>
    <property type="molecule type" value="Genomic_DNA"/>
</dbReference>
<keyword evidence="4 7" id="KW-0049">Antioxidant</keyword>
<keyword evidence="5 7" id="KW-0560">Oxidoreductase</keyword>
<dbReference type="Gene3D" id="3.40.30.10">
    <property type="entry name" value="Glutaredoxin"/>
    <property type="match status" value="1"/>
</dbReference>
<dbReference type="eggNOG" id="arCOG00312">
    <property type="taxonomic scope" value="Archaea"/>
</dbReference>
<evidence type="ECO:0000256" key="3">
    <source>
        <dbReference type="ARBA" id="ARBA00022559"/>
    </source>
</evidence>